<keyword evidence="4" id="KW-1185">Reference proteome</keyword>
<dbReference type="NCBIfam" id="NF040519">
    <property type="entry name" value="Sbal_3080_fam"/>
    <property type="match status" value="1"/>
</dbReference>
<evidence type="ECO:0000313" key="3">
    <source>
        <dbReference type="EMBL" id="RIW15427.1"/>
    </source>
</evidence>
<evidence type="ECO:0000313" key="4">
    <source>
        <dbReference type="Proteomes" id="UP000067422"/>
    </source>
</evidence>
<evidence type="ECO:0000313" key="2">
    <source>
        <dbReference type="EMBL" id="AMG01384.1"/>
    </source>
</evidence>
<evidence type="ECO:0000313" key="5">
    <source>
        <dbReference type="Proteomes" id="UP000253437"/>
    </source>
</evidence>
<reference evidence="3 5" key="3">
    <citation type="submission" date="2018-08" db="EMBL/GenBank/DDBJ databases">
        <title>Vibrio harveyi strains pathogenic to white snook Centropomus viridis Lockington (1877) and potential probiotic bacteria.</title>
        <authorList>
            <person name="Soto-Rodriguez S."/>
            <person name="Gomez-Gil B."/>
            <person name="Lozano-Olvera R."/>
        </authorList>
    </citation>
    <scope>NUCLEOTIDE SEQUENCE [LARGE SCALE GENOMIC DNA]</scope>
    <source>
        <strain evidence="3 5">CAIM 1508</strain>
    </source>
</reference>
<proteinExistence type="predicted"/>
<dbReference type="GeneID" id="83584576"/>
<dbReference type="Proteomes" id="UP000253437">
    <property type="component" value="Unassembled WGS sequence"/>
</dbReference>
<protein>
    <recommendedName>
        <fullName evidence="6">Lipoprotein</fullName>
    </recommendedName>
</protein>
<evidence type="ECO:0000256" key="1">
    <source>
        <dbReference type="SAM" id="SignalP"/>
    </source>
</evidence>
<evidence type="ECO:0008006" key="6">
    <source>
        <dbReference type="Google" id="ProtNLM"/>
    </source>
</evidence>
<reference evidence="2" key="2">
    <citation type="submission" date="2018-01" db="EMBL/GenBank/DDBJ databases">
        <title>FDA dAtabase for Regulatory Grade micrObial Sequences (FDA-ARGOS): Supporting development and validation of Infectious Disease Dx tests.</title>
        <authorList>
            <person name="Hoffmann M."/>
            <person name="Allard M."/>
            <person name="Evans P."/>
            <person name="Brown E."/>
            <person name="Tallon L."/>
            <person name="Sadzewicz L."/>
            <person name="Sengamalay N."/>
            <person name="Ott S."/>
            <person name="Godinez A."/>
            <person name="Nagaraj S."/>
            <person name="Vyas G."/>
            <person name="Aluvathingal J."/>
            <person name="Nadendla S."/>
            <person name="Geyer C."/>
            <person name="Sichtig H."/>
        </authorList>
    </citation>
    <scope>NUCLEOTIDE SEQUENCE</scope>
    <source>
        <strain evidence="2">FDAARGOS_107</strain>
    </source>
</reference>
<feature type="signal peptide" evidence="1">
    <location>
        <begin position="1"/>
        <end position="23"/>
    </location>
</feature>
<organism evidence="3 5">
    <name type="scientific">Vibrio harveyi</name>
    <name type="common">Beneckea harveyi</name>
    <dbReference type="NCBI Taxonomy" id="669"/>
    <lineage>
        <taxon>Bacteria</taxon>
        <taxon>Pseudomonadati</taxon>
        <taxon>Pseudomonadota</taxon>
        <taxon>Gammaproteobacteria</taxon>
        <taxon>Vibrionales</taxon>
        <taxon>Vibrionaceae</taxon>
        <taxon>Vibrio</taxon>
    </lineage>
</organism>
<dbReference type="RefSeq" id="WP_009697960.1">
    <property type="nucleotide sequence ID" value="NZ_BBKY01000006.1"/>
</dbReference>
<feature type="chain" id="PRO_5044588069" description="Lipoprotein" evidence="1">
    <location>
        <begin position="24"/>
        <end position="155"/>
    </location>
</feature>
<sequence length="155" mass="17210">MFKKALVLALPVVLAGCSAPKYTAEPIAQSNQSKEITIVKDNATRAVFLDSLQEWCLDTARKCTVVSDGTAPKADELTLTYVSRWSWDFRTFIADAKINAYKNDQKVGQVEFKAPNNGNLDKFGTDTKRIESMIKILFGEQTISDAQQKIKSGEI</sequence>
<dbReference type="PROSITE" id="PS51257">
    <property type="entry name" value="PROKAR_LIPOPROTEIN"/>
    <property type="match status" value="1"/>
</dbReference>
<gene>
    <name evidence="2" type="ORF">AL538_17925</name>
    <name evidence="3" type="ORF">DS957_007610</name>
</gene>
<dbReference type="AlphaFoldDB" id="A0A3A1Q4Q0"/>
<dbReference type="OrthoDB" id="1436842at2"/>
<dbReference type="EMBL" id="CP014039">
    <property type="protein sequence ID" value="AMG01384.1"/>
    <property type="molecule type" value="Genomic_DNA"/>
</dbReference>
<dbReference type="KEGG" id="vhr:AL538_17925"/>
<keyword evidence="1" id="KW-0732">Signal</keyword>
<dbReference type="Proteomes" id="UP000067422">
    <property type="component" value="Chromosome 2"/>
</dbReference>
<reference evidence="4" key="1">
    <citation type="submission" date="2015-12" db="EMBL/GenBank/DDBJ databases">
        <title>FDA dAtabase for Regulatory Grade micrObial Sequences (FDA-ARGOS): Supporting development and validation of Infectious Disease Dx tests.</title>
        <authorList>
            <person name="Hoffmann M."/>
            <person name="Allard M."/>
            <person name="Evans P."/>
            <person name="Brown E."/>
            <person name="Tallon L.J."/>
            <person name="Sadzewicz L."/>
            <person name="Sengamalay N."/>
            <person name="Ott S."/>
            <person name="Godinez A."/>
            <person name="Nagaraj S."/>
            <person name="Vyas G."/>
            <person name="Aluvathingal J."/>
            <person name="Nadendla S."/>
            <person name="Geyer C."/>
            <person name="Sichtig H."/>
        </authorList>
    </citation>
    <scope>NUCLEOTIDE SEQUENCE [LARGE SCALE GENOMIC DNA]</scope>
    <source>
        <strain evidence="4">ATCC 43516</strain>
    </source>
</reference>
<accession>A0A3A1Q4Q0</accession>
<name>A0A3A1Q4Q0_VIBHA</name>
<dbReference type="EMBL" id="QOUW02000018">
    <property type="protein sequence ID" value="RIW15427.1"/>
    <property type="molecule type" value="Genomic_DNA"/>
</dbReference>